<dbReference type="Proteomes" id="UP001165395">
    <property type="component" value="Unassembled WGS sequence"/>
</dbReference>
<dbReference type="PROSITE" id="PS50931">
    <property type="entry name" value="HTH_LYSR"/>
    <property type="match status" value="1"/>
</dbReference>
<evidence type="ECO:0000256" key="2">
    <source>
        <dbReference type="ARBA" id="ARBA00023015"/>
    </source>
</evidence>
<evidence type="ECO:0000313" key="6">
    <source>
        <dbReference type="EMBL" id="MCB6183937.1"/>
    </source>
</evidence>
<dbReference type="InterPro" id="IPR058163">
    <property type="entry name" value="LysR-type_TF_proteobact-type"/>
</dbReference>
<dbReference type="Pfam" id="PF00126">
    <property type="entry name" value="HTH_1"/>
    <property type="match status" value="1"/>
</dbReference>
<dbReference type="RefSeq" id="WP_227180719.1">
    <property type="nucleotide sequence ID" value="NZ_JAJBZT010000005.1"/>
</dbReference>
<reference evidence="6" key="1">
    <citation type="submission" date="2021-10" db="EMBL/GenBank/DDBJ databases">
        <title>The complete genome sequence of Leeia sp. TBRC 13508.</title>
        <authorList>
            <person name="Charoenyingcharoen P."/>
            <person name="Yukphan P."/>
        </authorList>
    </citation>
    <scope>NUCLEOTIDE SEQUENCE</scope>
    <source>
        <strain evidence="6">TBRC 13508</strain>
    </source>
</reference>
<dbReference type="PRINTS" id="PR00039">
    <property type="entry name" value="HTHLYSR"/>
</dbReference>
<dbReference type="SUPFAM" id="SSF46785">
    <property type="entry name" value="Winged helix' DNA-binding domain"/>
    <property type="match status" value="1"/>
</dbReference>
<proteinExistence type="inferred from homology"/>
<keyword evidence="4" id="KW-0804">Transcription</keyword>
<dbReference type="Pfam" id="PF03466">
    <property type="entry name" value="LysR_substrate"/>
    <property type="match status" value="1"/>
</dbReference>
<dbReference type="PANTHER" id="PTHR30537">
    <property type="entry name" value="HTH-TYPE TRANSCRIPTIONAL REGULATOR"/>
    <property type="match status" value="1"/>
</dbReference>
<evidence type="ECO:0000313" key="7">
    <source>
        <dbReference type="Proteomes" id="UP001165395"/>
    </source>
</evidence>
<protein>
    <submittedName>
        <fullName evidence="6">LysR family transcriptional regulator</fullName>
    </submittedName>
</protein>
<evidence type="ECO:0000256" key="1">
    <source>
        <dbReference type="ARBA" id="ARBA00009437"/>
    </source>
</evidence>
<sequence length="288" mass="32284">MKPLLPLPLLQAFEAAARLKNFSKAADEMGITQSAISQQVRKLEDFVGQTLFTRSGNGVGLSAAGEVLFQSVYQSLQLLNHGLERIEPYRDPASVIINVPADVAHGWLIPKLPQLRKTFPSQEIWLTIQETTETIDRIDVDIAITRKPIFQEEIECTPLLEDEYIAVCSREWEADLTSKGYPGILNHSPLLCLERDPTWGGLLARSQKIHYQRSITSDDPRVLLDASLQSAGIAYLPRLLCLPYLATGKLIHLSQIPSQLRGRLWIARSLQLPRTPIVNEVFDWLAAN</sequence>
<accession>A0ABS8D6Y7</accession>
<dbReference type="InterPro" id="IPR000847">
    <property type="entry name" value="LysR_HTH_N"/>
</dbReference>
<gene>
    <name evidence="6" type="ORF">LIN78_10315</name>
</gene>
<dbReference type="Gene3D" id="3.40.190.10">
    <property type="entry name" value="Periplasmic binding protein-like II"/>
    <property type="match status" value="2"/>
</dbReference>
<organism evidence="6 7">
    <name type="scientific">Leeia speluncae</name>
    <dbReference type="NCBI Taxonomy" id="2884804"/>
    <lineage>
        <taxon>Bacteria</taxon>
        <taxon>Pseudomonadati</taxon>
        <taxon>Pseudomonadota</taxon>
        <taxon>Betaproteobacteria</taxon>
        <taxon>Neisseriales</taxon>
        <taxon>Leeiaceae</taxon>
        <taxon>Leeia</taxon>
    </lineage>
</organism>
<dbReference type="SUPFAM" id="SSF53850">
    <property type="entry name" value="Periplasmic binding protein-like II"/>
    <property type="match status" value="1"/>
</dbReference>
<keyword evidence="3" id="KW-0238">DNA-binding</keyword>
<dbReference type="CDD" id="cd05466">
    <property type="entry name" value="PBP2_LTTR_substrate"/>
    <property type="match status" value="1"/>
</dbReference>
<dbReference type="InterPro" id="IPR036390">
    <property type="entry name" value="WH_DNA-bd_sf"/>
</dbReference>
<evidence type="ECO:0000256" key="3">
    <source>
        <dbReference type="ARBA" id="ARBA00023125"/>
    </source>
</evidence>
<dbReference type="PANTHER" id="PTHR30537:SF79">
    <property type="entry name" value="TRANSCRIPTIONAL REGULATOR-RELATED"/>
    <property type="match status" value="1"/>
</dbReference>
<evidence type="ECO:0000256" key="4">
    <source>
        <dbReference type="ARBA" id="ARBA00023163"/>
    </source>
</evidence>
<evidence type="ECO:0000259" key="5">
    <source>
        <dbReference type="PROSITE" id="PS50931"/>
    </source>
</evidence>
<dbReference type="EMBL" id="JAJBZT010000005">
    <property type="protein sequence ID" value="MCB6183937.1"/>
    <property type="molecule type" value="Genomic_DNA"/>
</dbReference>
<name>A0ABS8D6Y7_9NEIS</name>
<dbReference type="Gene3D" id="1.10.10.10">
    <property type="entry name" value="Winged helix-like DNA-binding domain superfamily/Winged helix DNA-binding domain"/>
    <property type="match status" value="1"/>
</dbReference>
<keyword evidence="2" id="KW-0805">Transcription regulation</keyword>
<keyword evidence="7" id="KW-1185">Reference proteome</keyword>
<comment type="caution">
    <text evidence="6">The sequence shown here is derived from an EMBL/GenBank/DDBJ whole genome shotgun (WGS) entry which is preliminary data.</text>
</comment>
<dbReference type="InterPro" id="IPR005119">
    <property type="entry name" value="LysR_subst-bd"/>
</dbReference>
<comment type="similarity">
    <text evidence="1">Belongs to the LysR transcriptional regulatory family.</text>
</comment>
<dbReference type="InterPro" id="IPR036388">
    <property type="entry name" value="WH-like_DNA-bd_sf"/>
</dbReference>
<feature type="domain" description="HTH lysR-type" evidence="5">
    <location>
        <begin position="5"/>
        <end position="62"/>
    </location>
</feature>